<proteinExistence type="predicted"/>
<protein>
    <recommendedName>
        <fullName evidence="3">PpiC domain-containing protein</fullName>
    </recommendedName>
</protein>
<feature type="compositionally biased region" description="Low complexity" evidence="2">
    <location>
        <begin position="527"/>
        <end position="565"/>
    </location>
</feature>
<dbReference type="PROSITE" id="PS50198">
    <property type="entry name" value="PPIC_PPIASE_2"/>
    <property type="match status" value="1"/>
</dbReference>
<feature type="compositionally biased region" description="Acidic residues" evidence="2">
    <location>
        <begin position="123"/>
        <end position="138"/>
    </location>
</feature>
<feature type="compositionally biased region" description="Low complexity" evidence="2">
    <location>
        <begin position="576"/>
        <end position="592"/>
    </location>
</feature>
<dbReference type="AlphaFoldDB" id="A0A7S4R4R5"/>
<dbReference type="EMBL" id="HBNR01043392">
    <property type="protein sequence ID" value="CAE4603447.1"/>
    <property type="molecule type" value="Transcribed_RNA"/>
</dbReference>
<keyword evidence="1" id="KW-0413">Isomerase</keyword>
<reference evidence="4" key="1">
    <citation type="submission" date="2021-01" db="EMBL/GenBank/DDBJ databases">
        <authorList>
            <person name="Corre E."/>
            <person name="Pelletier E."/>
            <person name="Niang G."/>
            <person name="Scheremetjew M."/>
            <person name="Finn R."/>
            <person name="Kale V."/>
            <person name="Holt S."/>
            <person name="Cochrane G."/>
            <person name="Meng A."/>
            <person name="Brown T."/>
            <person name="Cohen L."/>
        </authorList>
    </citation>
    <scope>NUCLEOTIDE SEQUENCE</scope>
    <source>
        <strain evidence="4">CCMP3105</strain>
    </source>
</reference>
<sequence>MAQGVEEQPLHPAVPALPARAAMQCADVCSAVGHGRLVGCSRGRSCSPTPRRACSDFERRLRALAVRSRLPQRAASARPRAWGLLMEEQEAERENELTAFGLCAGGVISNVLEAAVFEEGEEFDLETSSDLDDSDAEEEHSPVSVMESKIEAVSKSWESKQQQELSSGCATPSLVDSDDDYEEVLSLVSDDAFDEDCNGERAMLYVQAALSVAKGATDGALADAFGFEEEEARIQQEENIQLDHLILKNTGELASTDAEELASTYQSTDQEAFTEEAREETEEEESSEPLDGDDGEVSTVAPSECDIQEVFQESAVEDIAFDCVSGLLDSGIDGLMTRIMPGDALTEVDAAELATVEAPFAPDVAASQPDFVAMNSVPEAPHVLASVPEPMVLTETPGDAPEPELRAAAVEPVPTAVAQAAAVTQAIEAADVASAQASTSTSKAAVPKAPEAAAVTQAIEAADVASAQLSEFTSKAAVPKAEPRPQEQPQPRAAQPSPPSEEAEPRPQEQPQPRAAQPSPPIGGGRAAAAGAAAAPSGPAPAALGGGRAEAAGAAAAPSGPAPAALGGGLVHDPRGAPARGCGAAPRAGSPGQAQPHGGASTIPAVKAHHDQGGGAAAARRRQADGAARGACSTSCSTCASSPFTAGHGSATPSVGAGATDCQDPGARRHHEARDGQGGDEPEQGDEQHARPLVRRPGGGAQPLLAGYDLAYRKLDERLKVEAPHHRWRRQGTDRRGQGAYPERQHLQEGHDGRP</sequence>
<evidence type="ECO:0000256" key="2">
    <source>
        <dbReference type="SAM" id="MobiDB-lite"/>
    </source>
</evidence>
<accession>A0A7S4R4R5</accession>
<dbReference type="InterPro" id="IPR000297">
    <property type="entry name" value="PPIase_PpiC"/>
</dbReference>
<evidence type="ECO:0000259" key="3">
    <source>
        <dbReference type="PROSITE" id="PS50198"/>
    </source>
</evidence>
<dbReference type="GO" id="GO:0003755">
    <property type="term" value="F:peptidyl-prolyl cis-trans isomerase activity"/>
    <property type="evidence" value="ECO:0007669"/>
    <property type="project" value="UniProtKB-KW"/>
</dbReference>
<feature type="region of interest" description="Disordered" evidence="2">
    <location>
        <begin position="474"/>
        <end position="705"/>
    </location>
</feature>
<feature type="domain" description="PpiC" evidence="3">
    <location>
        <begin position="237"/>
        <end position="317"/>
    </location>
</feature>
<feature type="compositionally biased region" description="Acidic residues" evidence="2">
    <location>
        <begin position="272"/>
        <end position="296"/>
    </location>
</feature>
<feature type="region of interest" description="Disordered" evidence="2">
    <location>
        <begin position="263"/>
        <end position="299"/>
    </location>
</feature>
<evidence type="ECO:0000256" key="1">
    <source>
        <dbReference type="PROSITE-ProRule" id="PRU00278"/>
    </source>
</evidence>
<organism evidence="4">
    <name type="scientific">Alexandrium monilatum</name>
    <dbReference type="NCBI Taxonomy" id="311494"/>
    <lineage>
        <taxon>Eukaryota</taxon>
        <taxon>Sar</taxon>
        <taxon>Alveolata</taxon>
        <taxon>Dinophyceae</taxon>
        <taxon>Gonyaulacales</taxon>
        <taxon>Pyrocystaceae</taxon>
        <taxon>Alexandrium</taxon>
    </lineage>
</organism>
<gene>
    <name evidence="4" type="ORF">AMON00008_LOCUS30177</name>
</gene>
<feature type="region of interest" description="Disordered" evidence="2">
    <location>
        <begin position="123"/>
        <end position="144"/>
    </location>
</feature>
<feature type="compositionally biased region" description="Low complexity" evidence="2">
    <location>
        <begin position="625"/>
        <end position="642"/>
    </location>
</feature>
<name>A0A7S4R4R5_9DINO</name>
<keyword evidence="1" id="KW-0697">Rotamase</keyword>
<feature type="region of interest" description="Disordered" evidence="2">
    <location>
        <begin position="718"/>
        <end position="755"/>
    </location>
</feature>
<evidence type="ECO:0000313" key="4">
    <source>
        <dbReference type="EMBL" id="CAE4603447.1"/>
    </source>
</evidence>